<accession>Q7LXH7</accession>
<dbReference type="EMBL" id="AE006641">
    <property type="protein sequence ID" value="AAK41094.1"/>
    <property type="molecule type" value="Genomic_DNA"/>
</dbReference>
<sequence length="235" mass="27671">MCRLISMSVELSTPFEQYYETLQRVKNRNFPLQYLEKMLDYLLEKYETNLFEIYEGILAIALNPEDLDIKMLLEEVRKIKEDFELYASLFENNTTIREYLEITINALGKLIDGLRKNEKKFYDEVNSTNPNFLLTTYYSLYLRYLTIVYAKLSKLNIQNDVKTKDSPFKNTLHFVNLIVGLLGMPILHYLKTKEVFPYISELSGVLLHTLTNEAPIPSRDSLGYYLFSRIHAKNE</sequence>
<dbReference type="AlphaFoldDB" id="Q7LXH7"/>
<protein>
    <submittedName>
        <fullName evidence="1">Uncharacterized protein</fullName>
    </submittedName>
</protein>
<evidence type="ECO:0000313" key="2">
    <source>
        <dbReference type="Proteomes" id="UP000001974"/>
    </source>
</evidence>
<proteinExistence type="predicted"/>
<dbReference type="PaxDb" id="273057-SSO0796"/>
<dbReference type="InParanoid" id="Q7LXH7"/>
<dbReference type="Proteomes" id="UP000001974">
    <property type="component" value="Chromosome"/>
</dbReference>
<dbReference type="PATRIC" id="fig|273057.12.peg.802"/>
<dbReference type="KEGG" id="sso:SSO0796"/>
<reference evidence="2" key="1">
    <citation type="journal article" date="2001" name="Proc. Natl. Acad. Sci. U.S.A.">
        <title>The complete genome of the crenarchaeon Sulfolobus solfataricus P2.</title>
        <authorList>
            <person name="She Q."/>
            <person name="Singh R.K."/>
            <person name="Confalonieri F."/>
            <person name="Zivanovic Y."/>
            <person name="Allard G."/>
            <person name="Awayez M.J."/>
            <person name="Chan-Weiher C.C.-Y."/>
            <person name="Clausen I.G."/>
            <person name="Curtis B.A."/>
            <person name="De Moors A."/>
            <person name="Erauso G."/>
            <person name="Fletcher C."/>
            <person name="Gordon P.M.K."/>
            <person name="Heikamp-de Jong I."/>
            <person name="Jeffries A.C."/>
            <person name="Kozera C.J."/>
            <person name="Medina N."/>
            <person name="Peng X."/>
            <person name="Thi-Ngoc H.P."/>
            <person name="Redder P."/>
            <person name="Schenk M.E."/>
            <person name="Theriault C."/>
            <person name="Tolstrup N."/>
            <person name="Charlebois R.L."/>
            <person name="Doolittle W.F."/>
            <person name="Duguet M."/>
            <person name="Gaasterland T."/>
            <person name="Garrett R.A."/>
            <person name="Ragan M.A."/>
            <person name="Sensen C.W."/>
            <person name="Van der Oost J."/>
        </authorList>
    </citation>
    <scope>NUCLEOTIDE SEQUENCE [LARGE SCALE GENOMIC DNA]</scope>
    <source>
        <strain evidence="2">ATCC 35092 / DSM 1617 / JCM 11322 / P2</strain>
    </source>
</reference>
<organism evidence="1 2">
    <name type="scientific">Saccharolobus solfataricus (strain ATCC 35092 / DSM 1617 / JCM 11322 / P2)</name>
    <name type="common">Sulfolobus solfataricus</name>
    <dbReference type="NCBI Taxonomy" id="273057"/>
    <lineage>
        <taxon>Archaea</taxon>
        <taxon>Thermoproteota</taxon>
        <taxon>Thermoprotei</taxon>
        <taxon>Sulfolobales</taxon>
        <taxon>Sulfolobaceae</taxon>
        <taxon>Saccharolobus</taxon>
    </lineage>
</organism>
<evidence type="ECO:0000313" key="1">
    <source>
        <dbReference type="EMBL" id="AAK41094.1"/>
    </source>
</evidence>
<dbReference type="PIR" id="G90229">
    <property type="entry name" value="G90229"/>
</dbReference>
<name>Q7LXH7_SACS2</name>
<dbReference type="HOGENOM" id="CLU_102443_0_0_2"/>
<dbReference type="STRING" id="273057.SSO0796"/>
<keyword evidence="2" id="KW-1185">Reference proteome</keyword>
<gene>
    <name evidence="1" type="ordered locus">SSO0796</name>
</gene>
<dbReference type="EnsemblBacteria" id="AAK41094">
    <property type="protein sequence ID" value="AAK41094"/>
    <property type="gene ID" value="SSO0796"/>
</dbReference>
<dbReference type="eggNOG" id="arCOG08323">
    <property type="taxonomic scope" value="Archaea"/>
</dbReference>